<dbReference type="PANTHER" id="PTHR21290:SF25">
    <property type="entry name" value="SPHINGOMYELIN SYNTHASE-RELATED PROTEIN 1"/>
    <property type="match status" value="1"/>
</dbReference>
<evidence type="ECO:0000313" key="12">
    <source>
        <dbReference type="Proteomes" id="UP001473302"/>
    </source>
</evidence>
<keyword evidence="6 9" id="KW-1133">Transmembrane helix</keyword>
<evidence type="ECO:0000256" key="1">
    <source>
        <dbReference type="ARBA" id="ARBA00004141"/>
    </source>
</evidence>
<feature type="transmembrane region" description="Helical" evidence="9">
    <location>
        <begin position="263"/>
        <end position="281"/>
    </location>
</feature>
<accession>A0ABP9YYK3</accession>
<dbReference type="InterPro" id="IPR045221">
    <property type="entry name" value="Sphingomyelin_synth-like"/>
</dbReference>
<dbReference type="Pfam" id="PF14360">
    <property type="entry name" value="PAP2_C"/>
    <property type="match status" value="1"/>
</dbReference>
<dbReference type="InterPro" id="IPR025749">
    <property type="entry name" value="Sphingomyelin_synth-like_dom"/>
</dbReference>
<feature type="transmembrane region" description="Helical" evidence="9">
    <location>
        <begin position="148"/>
        <end position="168"/>
    </location>
</feature>
<keyword evidence="12" id="KW-1185">Reference proteome</keyword>
<evidence type="ECO:0000256" key="7">
    <source>
        <dbReference type="ARBA" id="ARBA00023098"/>
    </source>
</evidence>
<keyword evidence="7" id="KW-0443">Lipid metabolism</keyword>
<dbReference type="Proteomes" id="UP001473302">
    <property type="component" value="Unassembled WGS sequence"/>
</dbReference>
<evidence type="ECO:0000256" key="5">
    <source>
        <dbReference type="ARBA" id="ARBA00022919"/>
    </source>
</evidence>
<feature type="domain" description="Sphingomyelin synthase-like" evidence="10">
    <location>
        <begin position="207"/>
        <end position="277"/>
    </location>
</feature>
<evidence type="ECO:0000259" key="10">
    <source>
        <dbReference type="Pfam" id="PF14360"/>
    </source>
</evidence>
<keyword evidence="5" id="KW-0746">Sphingolipid metabolism</keyword>
<comment type="similarity">
    <text evidence="2">Belongs to the sphingomyelin synthase family.</text>
</comment>
<comment type="subcellular location">
    <subcellularLocation>
        <location evidence="1">Membrane</location>
        <topology evidence="1">Multi-pass membrane protein</topology>
    </subcellularLocation>
</comment>
<evidence type="ECO:0000256" key="8">
    <source>
        <dbReference type="ARBA" id="ARBA00023136"/>
    </source>
</evidence>
<dbReference type="EMBL" id="BAABUK010000011">
    <property type="protein sequence ID" value="GAA5811943.1"/>
    <property type="molecule type" value="Genomic_DNA"/>
</dbReference>
<proteinExistence type="inferred from homology"/>
<evidence type="ECO:0000256" key="6">
    <source>
        <dbReference type="ARBA" id="ARBA00022989"/>
    </source>
</evidence>
<name>A0ABP9YYK3_9FUNG</name>
<keyword evidence="4 9" id="KW-0812">Transmembrane</keyword>
<feature type="transmembrane region" description="Helical" evidence="9">
    <location>
        <begin position="236"/>
        <end position="257"/>
    </location>
</feature>
<keyword evidence="3" id="KW-0808">Transferase</keyword>
<gene>
    <name evidence="11" type="ORF">MFLAVUS_005390</name>
</gene>
<evidence type="ECO:0000256" key="9">
    <source>
        <dbReference type="SAM" id="Phobius"/>
    </source>
</evidence>
<dbReference type="PANTHER" id="PTHR21290">
    <property type="entry name" value="SPHINGOMYELIN SYNTHETASE"/>
    <property type="match status" value="1"/>
</dbReference>
<keyword evidence="8 9" id="KW-0472">Membrane</keyword>
<feature type="transmembrane region" description="Helical" evidence="9">
    <location>
        <begin position="118"/>
        <end position="136"/>
    </location>
</feature>
<sequence length="374" mass="43324">MDRLSRLFLSSDLSKLGAKEAPTSVAISAHEKQTIGFIPLRLSPPIKIRTIRDVFDLFLNHEFSRLLMIVLWLVFCGFIETFMAQLSDMRYHAGPAISKHPLSDLLHDAFPLVANTQIVNYLLTVILVYTVVGFAFQSPDWTTRYMILRRWAFIMGFLYIFRGITLLVTTLPSSLIDECRPPEIELTGTVGQRFAFIAQVVGGTALTCTDNIFSGHTALMFSCCMIWRVHSRFHRVYSWIVYLLSTAGILMILFTRFHYTVDVVLAIYITYTTWDTYLRYVEEASMRYMFGFTRNSTFDLFNTQLHTGDATRTYQYLNWQPHPLGKKWIMWFIMYVDGLDIRLRALRVFDENGVWQSQKPASMAEKKLQVQSIV</sequence>
<evidence type="ECO:0000313" key="11">
    <source>
        <dbReference type="EMBL" id="GAA5811943.1"/>
    </source>
</evidence>
<comment type="caution">
    <text evidence="11">The sequence shown here is derived from an EMBL/GenBank/DDBJ whole genome shotgun (WGS) entry which is preliminary data.</text>
</comment>
<reference evidence="11 12" key="1">
    <citation type="submission" date="2024-04" db="EMBL/GenBank/DDBJ databases">
        <title>genome sequences of Mucor flavus KT1a and Helicostylum pulchrum KT1b strains isolated from the surface of a dry-aged beef.</title>
        <authorList>
            <person name="Toyotome T."/>
            <person name="Hosono M."/>
            <person name="Torimaru M."/>
            <person name="Fukuda K."/>
            <person name="Mikami N."/>
        </authorList>
    </citation>
    <scope>NUCLEOTIDE SEQUENCE [LARGE SCALE GENOMIC DNA]</scope>
    <source>
        <strain evidence="11 12">KT1a</strain>
    </source>
</reference>
<feature type="transmembrane region" description="Helical" evidence="9">
    <location>
        <begin position="66"/>
        <end position="86"/>
    </location>
</feature>
<organism evidence="11 12">
    <name type="scientific">Mucor flavus</name>
    <dbReference type="NCBI Taxonomy" id="439312"/>
    <lineage>
        <taxon>Eukaryota</taxon>
        <taxon>Fungi</taxon>
        <taxon>Fungi incertae sedis</taxon>
        <taxon>Mucoromycota</taxon>
        <taxon>Mucoromycotina</taxon>
        <taxon>Mucoromycetes</taxon>
        <taxon>Mucorales</taxon>
        <taxon>Mucorineae</taxon>
        <taxon>Mucoraceae</taxon>
        <taxon>Mucor</taxon>
    </lineage>
</organism>
<evidence type="ECO:0000256" key="4">
    <source>
        <dbReference type="ARBA" id="ARBA00022692"/>
    </source>
</evidence>
<evidence type="ECO:0000256" key="2">
    <source>
        <dbReference type="ARBA" id="ARBA00005441"/>
    </source>
</evidence>
<evidence type="ECO:0000256" key="3">
    <source>
        <dbReference type="ARBA" id="ARBA00022679"/>
    </source>
</evidence>
<protein>
    <recommendedName>
        <fullName evidence="10">Sphingomyelin synthase-like domain-containing protein</fullName>
    </recommendedName>
</protein>